<gene>
    <name evidence="1" type="ORF">DSO57_1005570</name>
</gene>
<protein>
    <submittedName>
        <fullName evidence="1">Uncharacterized protein</fullName>
    </submittedName>
</protein>
<evidence type="ECO:0000313" key="2">
    <source>
        <dbReference type="Proteomes" id="UP001165960"/>
    </source>
</evidence>
<dbReference type="EMBL" id="QTSX02000725">
    <property type="protein sequence ID" value="KAJ9086293.1"/>
    <property type="molecule type" value="Genomic_DNA"/>
</dbReference>
<sequence>MHFPLLENENPFHPAPGYNPGHTLGTDGQEPHTRTAIQEYEIGSPVKVVQKVGVDSYTLKNLEDGKLITQVHVQYINKAPIEQE</sequence>
<dbReference type="Proteomes" id="UP001165960">
    <property type="component" value="Unassembled WGS sequence"/>
</dbReference>
<accession>A0ACC2UHJ5</accession>
<organism evidence="1 2">
    <name type="scientific">Entomophthora muscae</name>
    <dbReference type="NCBI Taxonomy" id="34485"/>
    <lineage>
        <taxon>Eukaryota</taxon>
        <taxon>Fungi</taxon>
        <taxon>Fungi incertae sedis</taxon>
        <taxon>Zoopagomycota</taxon>
        <taxon>Entomophthoromycotina</taxon>
        <taxon>Entomophthoromycetes</taxon>
        <taxon>Entomophthorales</taxon>
        <taxon>Entomophthoraceae</taxon>
        <taxon>Entomophthora</taxon>
    </lineage>
</organism>
<proteinExistence type="predicted"/>
<reference evidence="1" key="1">
    <citation type="submission" date="2022-04" db="EMBL/GenBank/DDBJ databases">
        <title>Genome of the entomopathogenic fungus Entomophthora muscae.</title>
        <authorList>
            <person name="Elya C."/>
            <person name="Lovett B.R."/>
            <person name="Lee E."/>
            <person name="Macias A.M."/>
            <person name="Hajek A.E."/>
            <person name="De Bivort B.L."/>
            <person name="Kasson M.T."/>
            <person name="De Fine Licht H.H."/>
            <person name="Stajich J.E."/>
        </authorList>
    </citation>
    <scope>NUCLEOTIDE SEQUENCE</scope>
    <source>
        <strain evidence="1">Berkeley</strain>
    </source>
</reference>
<keyword evidence="2" id="KW-1185">Reference proteome</keyword>
<name>A0ACC2UHJ5_9FUNG</name>
<comment type="caution">
    <text evidence="1">The sequence shown here is derived from an EMBL/GenBank/DDBJ whole genome shotgun (WGS) entry which is preliminary data.</text>
</comment>
<evidence type="ECO:0000313" key="1">
    <source>
        <dbReference type="EMBL" id="KAJ9086293.1"/>
    </source>
</evidence>